<keyword evidence="6 8" id="KW-0472">Membrane</keyword>
<gene>
    <name evidence="9" type="ORF">CUTER_00785</name>
</gene>
<evidence type="ECO:0000256" key="1">
    <source>
        <dbReference type="ARBA" id="ARBA00004651"/>
    </source>
</evidence>
<keyword evidence="3" id="KW-1003">Cell membrane</keyword>
<dbReference type="Pfam" id="PF00420">
    <property type="entry name" value="Oxidored_q2"/>
    <property type="match status" value="1"/>
</dbReference>
<keyword evidence="10" id="KW-1185">Reference proteome</keyword>
<sequence>MVMALTISVLAAGAVYLMFQRGLVRIIFAMSLLGHASNLMLLATGVGAWRGETFFGTRDLAVAGDPLPQAFVLTAVVISMATTTLLLATSALGVDDDTDDKLVSPEGPDIADGTPDVHEWADPFSTLGRDRIRQEVLHDSLNS</sequence>
<dbReference type="STRING" id="1072256.CUTER_00785"/>
<dbReference type="Gene3D" id="1.10.287.3510">
    <property type="match status" value="1"/>
</dbReference>
<dbReference type="AlphaFoldDB" id="A0A0G3HA43"/>
<evidence type="ECO:0000256" key="6">
    <source>
        <dbReference type="ARBA" id="ARBA00023136"/>
    </source>
</evidence>
<evidence type="ECO:0000256" key="4">
    <source>
        <dbReference type="ARBA" id="ARBA00022692"/>
    </source>
</evidence>
<evidence type="ECO:0000256" key="2">
    <source>
        <dbReference type="ARBA" id="ARBA00010388"/>
    </source>
</evidence>
<dbReference type="PANTHER" id="PTHR34583:SF2">
    <property type="entry name" value="ANTIPORTER SUBUNIT MNHC2-RELATED"/>
    <property type="match status" value="1"/>
</dbReference>
<comment type="similarity">
    <text evidence="2">Belongs to the CPA3 antiporters (TC 2.A.63) subunit C family.</text>
</comment>
<accession>A0A0G3HA43</accession>
<feature type="region of interest" description="Disordered" evidence="7">
    <location>
        <begin position="95"/>
        <end position="114"/>
    </location>
</feature>
<dbReference type="KEGG" id="cut:CUTER_00785"/>
<reference evidence="9 10" key="1">
    <citation type="journal article" date="2015" name="Genome Announc.">
        <title>Virulence Factor Genes Detected in the Complete Genome Sequence of Corynebacterium uterequi DSM 45634, Isolated from the Uterus of a Maiden Mare.</title>
        <authorList>
            <person name="Ruckert C."/>
            <person name="Kriete M."/>
            <person name="Jaenicke S."/>
            <person name="Winkler A."/>
            <person name="Tauch A."/>
        </authorList>
    </citation>
    <scope>NUCLEOTIDE SEQUENCE [LARGE SCALE GENOMIC DNA]</scope>
    <source>
        <strain evidence="9 10">DSM 45634</strain>
    </source>
</reference>
<evidence type="ECO:0000256" key="3">
    <source>
        <dbReference type="ARBA" id="ARBA00022475"/>
    </source>
</evidence>
<evidence type="ECO:0000313" key="9">
    <source>
        <dbReference type="EMBL" id="AKK10179.1"/>
    </source>
</evidence>
<name>A0A0G3HA43_9CORY</name>
<proteinExistence type="inferred from homology"/>
<dbReference type="InterPro" id="IPR039428">
    <property type="entry name" value="NUOK/Mnh_C1-like"/>
</dbReference>
<keyword evidence="4 8" id="KW-0812">Transmembrane</keyword>
<evidence type="ECO:0000256" key="5">
    <source>
        <dbReference type="ARBA" id="ARBA00022989"/>
    </source>
</evidence>
<feature type="transmembrane region" description="Helical" evidence="8">
    <location>
        <begin position="70"/>
        <end position="94"/>
    </location>
</feature>
<dbReference type="EMBL" id="CP011546">
    <property type="protein sequence ID" value="AKK10179.1"/>
    <property type="molecule type" value="Genomic_DNA"/>
</dbReference>
<dbReference type="GO" id="GO:0005886">
    <property type="term" value="C:plasma membrane"/>
    <property type="evidence" value="ECO:0007669"/>
    <property type="project" value="UniProtKB-SubCell"/>
</dbReference>
<reference evidence="10" key="2">
    <citation type="submission" date="2015-05" db="EMBL/GenBank/DDBJ databases">
        <title>Complete genome sequence of Corynebacterium uterequi DSM 45634, isolated from the uterus of a maiden mare.</title>
        <authorList>
            <person name="Ruckert C."/>
            <person name="Albersmeier A."/>
            <person name="Winkler A."/>
            <person name="Tauch A."/>
        </authorList>
    </citation>
    <scope>NUCLEOTIDE SEQUENCE [LARGE SCALE GENOMIC DNA]</scope>
    <source>
        <strain evidence="10">DSM 45634</strain>
    </source>
</reference>
<dbReference type="InterPro" id="IPR050601">
    <property type="entry name" value="CPA3_antiporter_subunitC"/>
</dbReference>
<evidence type="ECO:0000256" key="8">
    <source>
        <dbReference type="SAM" id="Phobius"/>
    </source>
</evidence>
<evidence type="ECO:0000256" key="7">
    <source>
        <dbReference type="SAM" id="MobiDB-lite"/>
    </source>
</evidence>
<organism evidence="9 10">
    <name type="scientific">Corynebacterium uterequi</name>
    <dbReference type="NCBI Taxonomy" id="1072256"/>
    <lineage>
        <taxon>Bacteria</taxon>
        <taxon>Bacillati</taxon>
        <taxon>Actinomycetota</taxon>
        <taxon>Actinomycetes</taxon>
        <taxon>Mycobacteriales</taxon>
        <taxon>Corynebacteriaceae</taxon>
        <taxon>Corynebacterium</taxon>
    </lineage>
</organism>
<dbReference type="PANTHER" id="PTHR34583">
    <property type="entry name" value="ANTIPORTER SUBUNIT MNHC2-RELATED"/>
    <property type="match status" value="1"/>
</dbReference>
<dbReference type="PATRIC" id="fig|1072256.5.peg.147"/>
<protein>
    <submittedName>
        <fullName evidence="9">Multisubunit Na+/H+ antiporter, MnhC subunit</fullName>
    </submittedName>
</protein>
<keyword evidence="5 8" id="KW-1133">Transmembrane helix</keyword>
<dbReference type="OrthoDB" id="9799219at2"/>
<evidence type="ECO:0000313" key="10">
    <source>
        <dbReference type="Proteomes" id="UP000035548"/>
    </source>
</evidence>
<comment type="subcellular location">
    <subcellularLocation>
        <location evidence="1">Cell membrane</location>
        <topology evidence="1">Multi-pass membrane protein</topology>
    </subcellularLocation>
</comment>
<dbReference type="Proteomes" id="UP000035548">
    <property type="component" value="Chromosome"/>
</dbReference>